<keyword evidence="1" id="KW-0489">Methyltransferase</keyword>
<dbReference type="EMBL" id="QOIL01000006">
    <property type="protein sequence ID" value="RCG31096.1"/>
    <property type="molecule type" value="Genomic_DNA"/>
</dbReference>
<gene>
    <name evidence="1" type="ORF">DQ384_13610</name>
</gene>
<dbReference type="Gene3D" id="3.40.50.150">
    <property type="entry name" value="Vaccinia Virus protein VP39"/>
    <property type="match status" value="1"/>
</dbReference>
<protein>
    <submittedName>
        <fullName evidence="1">Class I SAM-dependent methyltransferase</fullName>
    </submittedName>
</protein>
<evidence type="ECO:0000313" key="2">
    <source>
        <dbReference type="Proteomes" id="UP000253094"/>
    </source>
</evidence>
<comment type="caution">
    <text evidence="1">The sequence shown here is derived from an EMBL/GenBank/DDBJ whole genome shotgun (WGS) entry which is preliminary data.</text>
</comment>
<dbReference type="AlphaFoldDB" id="A0A367FL20"/>
<keyword evidence="1" id="KW-0808">Transferase</keyword>
<dbReference type="GO" id="GO:0008168">
    <property type="term" value="F:methyltransferase activity"/>
    <property type="evidence" value="ECO:0007669"/>
    <property type="project" value="UniProtKB-KW"/>
</dbReference>
<dbReference type="SUPFAM" id="SSF53335">
    <property type="entry name" value="S-adenosyl-L-methionine-dependent methyltransferases"/>
    <property type="match status" value="1"/>
</dbReference>
<dbReference type="InterPro" id="IPR029063">
    <property type="entry name" value="SAM-dependent_MTases_sf"/>
</dbReference>
<dbReference type="Proteomes" id="UP000253094">
    <property type="component" value="Unassembled WGS sequence"/>
</dbReference>
<sequence>MGQPNSLNTGFRAKRMGMLLERFPDLAHMEVVDLGGTVRTWTRSPVRPAHVHLINPEPPVKGVADDVLPDWVTMEIGDACDLPAHLRERRFDLVFSNSVMEHVGGHERRARFADSVHMLSDRHWVQVPYLYFPVEPHWVFPLFQFLPLPAQTAIAARWPLSAWGKRPRSRAEALPLVMEVELMSRTQMRHYFPGSDLIAERFAGLTKSLIACRAS</sequence>
<keyword evidence="2" id="KW-1185">Reference proteome</keyword>
<proteinExistence type="predicted"/>
<dbReference type="GO" id="GO:0032259">
    <property type="term" value="P:methylation"/>
    <property type="evidence" value="ECO:0007669"/>
    <property type="project" value="UniProtKB-KW"/>
</dbReference>
<dbReference type="OrthoDB" id="7260171at2"/>
<organism evidence="1 2">
    <name type="scientific">Sphaerisporangium album</name>
    <dbReference type="NCBI Taxonomy" id="509200"/>
    <lineage>
        <taxon>Bacteria</taxon>
        <taxon>Bacillati</taxon>
        <taxon>Actinomycetota</taxon>
        <taxon>Actinomycetes</taxon>
        <taxon>Streptosporangiales</taxon>
        <taxon>Streptosporangiaceae</taxon>
        <taxon>Sphaerisporangium</taxon>
    </lineage>
</organism>
<reference evidence="1 2" key="1">
    <citation type="submission" date="2018-06" db="EMBL/GenBank/DDBJ databases">
        <title>Sphaerisporangium craniellae sp. nov., isolated from a marine sponge in the South China Sea.</title>
        <authorList>
            <person name="Li L."/>
        </authorList>
    </citation>
    <scope>NUCLEOTIDE SEQUENCE [LARGE SCALE GENOMIC DNA]</scope>
    <source>
        <strain evidence="1 2">CCTCC AA 208026</strain>
    </source>
</reference>
<evidence type="ECO:0000313" key="1">
    <source>
        <dbReference type="EMBL" id="RCG31096.1"/>
    </source>
</evidence>
<name>A0A367FL20_9ACTN</name>
<accession>A0A367FL20</accession>